<dbReference type="Proteomes" id="UP000184420">
    <property type="component" value="Unassembled WGS sequence"/>
</dbReference>
<gene>
    <name evidence="7" type="ORF">SAMN05444266_102354</name>
</gene>
<dbReference type="PANTHER" id="PTHR47268">
    <property type="entry name" value="ACYLPHOSPHATASE"/>
    <property type="match status" value="1"/>
</dbReference>
<evidence type="ECO:0000259" key="6">
    <source>
        <dbReference type="PROSITE" id="PS51160"/>
    </source>
</evidence>
<evidence type="ECO:0000256" key="5">
    <source>
        <dbReference type="RuleBase" id="RU004168"/>
    </source>
</evidence>
<dbReference type="STRING" id="1419482.SAMN05444266_102354"/>
<dbReference type="PANTHER" id="PTHR47268:SF4">
    <property type="entry name" value="ACYLPHOSPHATASE"/>
    <property type="match status" value="1"/>
</dbReference>
<dbReference type="SUPFAM" id="SSF54975">
    <property type="entry name" value="Acylphosphatase/BLUF domain-like"/>
    <property type="match status" value="1"/>
</dbReference>
<dbReference type="OrthoDB" id="9808093at2"/>
<name>A0A1M6YJW8_9BACT</name>
<dbReference type="InterPro" id="IPR020456">
    <property type="entry name" value="Acylphosphatase"/>
</dbReference>
<sequence length="94" mass="10120">MATNSIVHNKILVKGLVQGVGYRANAKHVADLLGVQGSVKNLSDGSVTIVAEATAEVMETFLKWCRNGPSPAEVREMVVVPGDVQHLKDFLILH</sequence>
<evidence type="ECO:0000256" key="2">
    <source>
        <dbReference type="ARBA" id="ARBA00012150"/>
    </source>
</evidence>
<evidence type="ECO:0000313" key="8">
    <source>
        <dbReference type="Proteomes" id="UP000184420"/>
    </source>
</evidence>
<dbReference type="EC" id="3.6.1.7" evidence="2 4"/>
<keyword evidence="4" id="KW-0378">Hydrolase</keyword>
<feature type="domain" description="Acylphosphatase-like" evidence="6">
    <location>
        <begin position="8"/>
        <end position="94"/>
    </location>
</feature>
<evidence type="ECO:0000256" key="3">
    <source>
        <dbReference type="ARBA" id="ARBA00047645"/>
    </source>
</evidence>
<dbReference type="EMBL" id="FRBL01000002">
    <property type="protein sequence ID" value="SHL18537.1"/>
    <property type="molecule type" value="Genomic_DNA"/>
</dbReference>
<evidence type="ECO:0000256" key="1">
    <source>
        <dbReference type="ARBA" id="ARBA00005614"/>
    </source>
</evidence>
<protein>
    <recommendedName>
        <fullName evidence="2 4">acylphosphatase</fullName>
        <ecNumber evidence="2 4">3.6.1.7</ecNumber>
    </recommendedName>
</protein>
<organism evidence="7 8">
    <name type="scientific">Chitinophaga jiangningensis</name>
    <dbReference type="NCBI Taxonomy" id="1419482"/>
    <lineage>
        <taxon>Bacteria</taxon>
        <taxon>Pseudomonadati</taxon>
        <taxon>Bacteroidota</taxon>
        <taxon>Chitinophagia</taxon>
        <taxon>Chitinophagales</taxon>
        <taxon>Chitinophagaceae</taxon>
        <taxon>Chitinophaga</taxon>
    </lineage>
</organism>
<dbReference type="RefSeq" id="WP_073079099.1">
    <property type="nucleotide sequence ID" value="NZ_FRBL01000002.1"/>
</dbReference>
<evidence type="ECO:0000256" key="4">
    <source>
        <dbReference type="PROSITE-ProRule" id="PRU00520"/>
    </source>
</evidence>
<dbReference type="Pfam" id="PF00708">
    <property type="entry name" value="Acylphosphatase"/>
    <property type="match status" value="1"/>
</dbReference>
<feature type="active site" evidence="4">
    <location>
        <position position="41"/>
    </location>
</feature>
<feature type="active site" evidence="4">
    <location>
        <position position="23"/>
    </location>
</feature>
<dbReference type="AlphaFoldDB" id="A0A1M6YJW8"/>
<proteinExistence type="inferred from homology"/>
<evidence type="ECO:0000313" key="7">
    <source>
        <dbReference type="EMBL" id="SHL18537.1"/>
    </source>
</evidence>
<dbReference type="PROSITE" id="PS51160">
    <property type="entry name" value="ACYLPHOSPHATASE_3"/>
    <property type="match status" value="1"/>
</dbReference>
<dbReference type="GO" id="GO:0003998">
    <property type="term" value="F:acylphosphatase activity"/>
    <property type="evidence" value="ECO:0007669"/>
    <property type="project" value="UniProtKB-EC"/>
</dbReference>
<comment type="catalytic activity">
    <reaction evidence="3 4">
        <text>an acyl phosphate + H2O = a carboxylate + phosphate + H(+)</text>
        <dbReference type="Rhea" id="RHEA:14965"/>
        <dbReference type="ChEBI" id="CHEBI:15377"/>
        <dbReference type="ChEBI" id="CHEBI:15378"/>
        <dbReference type="ChEBI" id="CHEBI:29067"/>
        <dbReference type="ChEBI" id="CHEBI:43474"/>
        <dbReference type="ChEBI" id="CHEBI:59918"/>
        <dbReference type="EC" id="3.6.1.7"/>
    </reaction>
</comment>
<accession>A0A1M6YJW8</accession>
<keyword evidence="8" id="KW-1185">Reference proteome</keyword>
<reference evidence="7 8" key="1">
    <citation type="submission" date="2016-11" db="EMBL/GenBank/DDBJ databases">
        <authorList>
            <person name="Jaros S."/>
            <person name="Januszkiewicz K."/>
            <person name="Wedrychowicz H."/>
        </authorList>
    </citation>
    <scope>NUCLEOTIDE SEQUENCE [LARGE SCALE GENOMIC DNA]</scope>
    <source>
        <strain evidence="7 8">DSM 27406</strain>
    </source>
</reference>
<dbReference type="Gene3D" id="3.30.70.100">
    <property type="match status" value="1"/>
</dbReference>
<dbReference type="InterPro" id="IPR001792">
    <property type="entry name" value="Acylphosphatase-like_dom"/>
</dbReference>
<comment type="similarity">
    <text evidence="1 5">Belongs to the acylphosphatase family.</text>
</comment>
<dbReference type="InterPro" id="IPR036046">
    <property type="entry name" value="Acylphosphatase-like_dom_sf"/>
</dbReference>